<evidence type="ECO:0000313" key="2">
    <source>
        <dbReference type="Proteomes" id="UP001057402"/>
    </source>
</evidence>
<protein>
    <submittedName>
        <fullName evidence="1">Uncharacterized protein</fullName>
    </submittedName>
</protein>
<organism evidence="1 2">
    <name type="scientific">Melastoma candidum</name>
    <dbReference type="NCBI Taxonomy" id="119954"/>
    <lineage>
        <taxon>Eukaryota</taxon>
        <taxon>Viridiplantae</taxon>
        <taxon>Streptophyta</taxon>
        <taxon>Embryophyta</taxon>
        <taxon>Tracheophyta</taxon>
        <taxon>Spermatophyta</taxon>
        <taxon>Magnoliopsida</taxon>
        <taxon>eudicotyledons</taxon>
        <taxon>Gunneridae</taxon>
        <taxon>Pentapetalae</taxon>
        <taxon>rosids</taxon>
        <taxon>malvids</taxon>
        <taxon>Myrtales</taxon>
        <taxon>Melastomataceae</taxon>
        <taxon>Melastomatoideae</taxon>
        <taxon>Melastomateae</taxon>
        <taxon>Melastoma</taxon>
    </lineage>
</organism>
<comment type="caution">
    <text evidence="1">The sequence shown here is derived from an EMBL/GenBank/DDBJ whole genome shotgun (WGS) entry which is preliminary data.</text>
</comment>
<dbReference type="Proteomes" id="UP001057402">
    <property type="component" value="Chromosome 9"/>
</dbReference>
<dbReference type="EMBL" id="CM042888">
    <property type="protein sequence ID" value="KAI4325863.1"/>
    <property type="molecule type" value="Genomic_DNA"/>
</dbReference>
<evidence type="ECO:0000313" key="1">
    <source>
        <dbReference type="EMBL" id="KAI4325863.1"/>
    </source>
</evidence>
<gene>
    <name evidence="1" type="ORF">MLD38_031227</name>
</gene>
<name>A0ACB9MQ83_9MYRT</name>
<reference evidence="2" key="1">
    <citation type="journal article" date="2023" name="Front. Plant Sci.">
        <title>Chromosomal-level genome assembly of Melastoma candidum provides insights into trichome evolution.</title>
        <authorList>
            <person name="Zhong Y."/>
            <person name="Wu W."/>
            <person name="Sun C."/>
            <person name="Zou P."/>
            <person name="Liu Y."/>
            <person name="Dai S."/>
            <person name="Zhou R."/>
        </authorList>
    </citation>
    <scope>NUCLEOTIDE SEQUENCE [LARGE SCALE GENOMIC DNA]</scope>
</reference>
<accession>A0ACB9MQ83</accession>
<keyword evidence="2" id="KW-1185">Reference proteome</keyword>
<sequence>MLHPWPILNDRENEFRQSKSSTPQPPQRNPLDQWSKSKLSTQFALPMTRKIPVEMMHHEALSQLVVNHCLYKALGKFWGKKIRVNPKEAIGEWCLHAKLIHPKGKTQMKTKLSWVGTETGSD</sequence>
<proteinExistence type="predicted"/>